<accession>A0A2C5Z3A8</accession>
<keyword evidence="2" id="KW-1185">Reference proteome</keyword>
<sequence length="77" mass="8294">MAGRIGQLEERWSNVSGEKGYMQDDVKREVCLVGAGVDGGAWRVVCELAGQVDTVRPDTEMRPCGSRVNGKPVQDGS</sequence>
<proteinExistence type="predicted"/>
<name>A0A2C5Z3A8_9HYPO</name>
<gene>
    <name evidence="1" type="ORF">CDD82_5021</name>
</gene>
<dbReference type="Proteomes" id="UP000224854">
    <property type="component" value="Unassembled WGS sequence"/>
</dbReference>
<comment type="caution">
    <text evidence="1">The sequence shown here is derived from an EMBL/GenBank/DDBJ whole genome shotgun (WGS) entry which is preliminary data.</text>
</comment>
<evidence type="ECO:0000313" key="2">
    <source>
        <dbReference type="Proteomes" id="UP000224854"/>
    </source>
</evidence>
<evidence type="ECO:0000313" key="1">
    <source>
        <dbReference type="EMBL" id="PHH74280.1"/>
    </source>
</evidence>
<organism evidence="1 2">
    <name type="scientific">Ophiocordyceps australis</name>
    <dbReference type="NCBI Taxonomy" id="1399860"/>
    <lineage>
        <taxon>Eukaryota</taxon>
        <taxon>Fungi</taxon>
        <taxon>Dikarya</taxon>
        <taxon>Ascomycota</taxon>
        <taxon>Pezizomycotina</taxon>
        <taxon>Sordariomycetes</taxon>
        <taxon>Hypocreomycetidae</taxon>
        <taxon>Hypocreales</taxon>
        <taxon>Ophiocordycipitaceae</taxon>
        <taxon>Ophiocordyceps</taxon>
    </lineage>
</organism>
<dbReference type="AlphaFoldDB" id="A0A2C5Z3A8"/>
<protein>
    <submittedName>
        <fullName evidence="1">Uncharacterized protein</fullName>
    </submittedName>
</protein>
<reference evidence="1 2" key="1">
    <citation type="submission" date="2017-06" db="EMBL/GenBank/DDBJ databases">
        <title>Ant-infecting Ophiocordyceps genomes reveal a high diversity of potential behavioral manipulation genes and a possible major role for enterotoxins.</title>
        <authorList>
            <person name="De Bekker C."/>
            <person name="Evans H.C."/>
            <person name="Brachmann A."/>
            <person name="Hughes D.P."/>
        </authorList>
    </citation>
    <scope>NUCLEOTIDE SEQUENCE [LARGE SCALE GENOMIC DNA]</scope>
    <source>
        <strain evidence="1 2">1348a</strain>
    </source>
</reference>
<dbReference type="EMBL" id="NJEU01000442">
    <property type="protein sequence ID" value="PHH74280.1"/>
    <property type="molecule type" value="Genomic_DNA"/>
</dbReference>